<dbReference type="CDD" id="cd12912">
    <property type="entry name" value="PDC2_MCP_like"/>
    <property type="match status" value="1"/>
</dbReference>
<keyword evidence="5 11" id="KW-0812">Transmembrane</keyword>
<dbReference type="GO" id="GO:0007165">
    <property type="term" value="P:signal transduction"/>
    <property type="evidence" value="ECO:0007669"/>
    <property type="project" value="UniProtKB-KW"/>
</dbReference>
<dbReference type="Gene3D" id="3.30.450.20">
    <property type="entry name" value="PAS domain"/>
    <property type="match status" value="1"/>
</dbReference>
<dbReference type="PROSITE" id="PS50111">
    <property type="entry name" value="CHEMOTAXIS_TRANSDUC_2"/>
    <property type="match status" value="1"/>
</dbReference>
<dbReference type="InterPro" id="IPR003660">
    <property type="entry name" value="HAMP_dom"/>
</dbReference>
<evidence type="ECO:0000256" key="5">
    <source>
        <dbReference type="ARBA" id="ARBA00022692"/>
    </source>
</evidence>
<sequence length="660" mass="71008">MDKKKKRLFRWNLRNKLITSMGALLLIPAIVIGVMAYGSAKSEIEYNIVHTAEQNVKLLDAMISDLVKPKLHDADFFSSVLDQSLVDGADSPLLRQKLAQYVGLHPETVSIYVGTSDGLMIQEPRMELAADYDPRKRPWFEEAAANPGRAVLTNPYKTASTGEIVVTIAKTLEDGSGVLGINLKMDSMISRASLAEIGENGYAFIMDKDRSYIAHPTREIGTVAEEEFIGQIYESQQGGFAYSFEGDAKQMVFATNELTGWKIAGTMYQDEFSQAARPIYVTTAIVIIAALLAGTVVTTLVIISITRPLKVISRTALTISEGNLTERIDIRSKDEIGDLADIFNQMTDNLRQLIGNVSMSSMQLAASAEELTAGSEQTSRATEQIAGIMQEVAEGSSAQVKSVAESSVSIREMTSLLQQASADTQAGAQAAQKTLADAAEGTASVNENMTQMGGIHENVHGLAHTIQGLSERSQEIGKILSMITAISSQTNLLALNAAIEAARVGEQGKGFAVVASEIRKLAEQTSSSAQQIADIIGWIQNETAEADRAMTTVVEQVSSGIISVEDTGRKFKAINRSIKNLAQQFEHTNEALGEIAGSAEQLNEAVKLVEEIAGTTADGTQNVSAAAEEQLASMQEISSSAEALSKLAEQLQEQTSRFKV</sequence>
<accession>A0A2W1L5P0</accession>
<keyword evidence="7 11" id="KW-0472">Membrane</keyword>
<evidence type="ECO:0000313" key="14">
    <source>
        <dbReference type="EMBL" id="PZD94586.1"/>
    </source>
</evidence>
<keyword evidence="8 10" id="KW-0807">Transducer</keyword>
<evidence type="ECO:0000256" key="6">
    <source>
        <dbReference type="ARBA" id="ARBA00022989"/>
    </source>
</evidence>
<keyword evidence="3" id="KW-0488">Methylation</keyword>
<keyword evidence="6 11" id="KW-1133">Transmembrane helix</keyword>
<comment type="subcellular location">
    <subcellularLocation>
        <location evidence="1">Cell membrane</location>
        <topology evidence="1">Multi-pass membrane protein</topology>
    </subcellularLocation>
</comment>
<dbReference type="SUPFAM" id="SSF103190">
    <property type="entry name" value="Sensory domain-like"/>
    <property type="match status" value="1"/>
</dbReference>
<dbReference type="CDD" id="cd18773">
    <property type="entry name" value="PDC1_HK_sensor"/>
    <property type="match status" value="1"/>
</dbReference>
<comment type="similarity">
    <text evidence="9">Belongs to the methyl-accepting chemotaxis (MCP) protein family.</text>
</comment>
<gene>
    <name evidence="14" type="ORF">DNH61_16600</name>
</gene>
<evidence type="ECO:0000256" key="4">
    <source>
        <dbReference type="ARBA" id="ARBA00022500"/>
    </source>
</evidence>
<name>A0A2W1L5P0_9BACL</name>
<dbReference type="PANTHER" id="PTHR32089">
    <property type="entry name" value="METHYL-ACCEPTING CHEMOTAXIS PROTEIN MCPB"/>
    <property type="match status" value="1"/>
</dbReference>
<dbReference type="OrthoDB" id="243053at2"/>
<comment type="caution">
    <text evidence="14">The sequence shown here is derived from an EMBL/GenBank/DDBJ whole genome shotgun (WGS) entry which is preliminary data.</text>
</comment>
<dbReference type="Pfam" id="PF00672">
    <property type="entry name" value="HAMP"/>
    <property type="match status" value="1"/>
</dbReference>
<dbReference type="CDD" id="cd11386">
    <property type="entry name" value="MCP_signal"/>
    <property type="match status" value="1"/>
</dbReference>
<evidence type="ECO:0000259" key="12">
    <source>
        <dbReference type="PROSITE" id="PS50111"/>
    </source>
</evidence>
<dbReference type="CDD" id="cd06225">
    <property type="entry name" value="HAMP"/>
    <property type="match status" value="1"/>
</dbReference>
<evidence type="ECO:0000256" key="7">
    <source>
        <dbReference type="ARBA" id="ARBA00023136"/>
    </source>
</evidence>
<keyword evidence="15" id="KW-1185">Reference proteome</keyword>
<proteinExistence type="inferred from homology"/>
<dbReference type="InterPro" id="IPR033479">
    <property type="entry name" value="dCache_1"/>
</dbReference>
<feature type="domain" description="Methyl-accepting transducer" evidence="12">
    <location>
        <begin position="374"/>
        <end position="610"/>
    </location>
</feature>
<dbReference type="SMART" id="SM00283">
    <property type="entry name" value="MA"/>
    <property type="match status" value="1"/>
</dbReference>
<evidence type="ECO:0000259" key="13">
    <source>
        <dbReference type="PROSITE" id="PS50885"/>
    </source>
</evidence>
<evidence type="ECO:0000256" key="8">
    <source>
        <dbReference type="ARBA" id="ARBA00023224"/>
    </source>
</evidence>
<dbReference type="RefSeq" id="WP_111147808.1">
    <property type="nucleotide sequence ID" value="NZ_QKRB01000051.1"/>
</dbReference>
<evidence type="ECO:0000256" key="11">
    <source>
        <dbReference type="SAM" id="Phobius"/>
    </source>
</evidence>
<feature type="domain" description="HAMP" evidence="13">
    <location>
        <begin position="303"/>
        <end position="355"/>
    </location>
</feature>
<reference evidence="14 15" key="1">
    <citation type="submission" date="2018-06" db="EMBL/GenBank/DDBJ databases">
        <title>Paenibacillus imtechensis sp. nov.</title>
        <authorList>
            <person name="Pinnaka A.K."/>
            <person name="Singh H."/>
            <person name="Kaur M."/>
        </authorList>
    </citation>
    <scope>NUCLEOTIDE SEQUENCE [LARGE SCALE GENOMIC DNA]</scope>
    <source>
        <strain evidence="14 15">SMB1</strain>
    </source>
</reference>
<feature type="transmembrane region" description="Helical" evidence="11">
    <location>
        <begin position="279"/>
        <end position="305"/>
    </location>
</feature>
<dbReference type="InterPro" id="IPR029151">
    <property type="entry name" value="Sensor-like_sf"/>
</dbReference>
<evidence type="ECO:0000256" key="3">
    <source>
        <dbReference type="ARBA" id="ARBA00022481"/>
    </source>
</evidence>
<dbReference type="AlphaFoldDB" id="A0A2W1L5P0"/>
<evidence type="ECO:0000256" key="1">
    <source>
        <dbReference type="ARBA" id="ARBA00004651"/>
    </source>
</evidence>
<dbReference type="GO" id="GO:0005886">
    <property type="term" value="C:plasma membrane"/>
    <property type="evidence" value="ECO:0007669"/>
    <property type="project" value="UniProtKB-SubCell"/>
</dbReference>
<dbReference type="Gene3D" id="1.10.287.950">
    <property type="entry name" value="Methyl-accepting chemotaxis protein"/>
    <property type="match status" value="1"/>
</dbReference>
<organism evidence="14 15">
    <name type="scientific">Paenibacillus sambharensis</name>
    <dbReference type="NCBI Taxonomy" id="1803190"/>
    <lineage>
        <taxon>Bacteria</taxon>
        <taxon>Bacillati</taxon>
        <taxon>Bacillota</taxon>
        <taxon>Bacilli</taxon>
        <taxon>Bacillales</taxon>
        <taxon>Paenibacillaceae</taxon>
        <taxon>Paenibacillus</taxon>
    </lineage>
</organism>
<dbReference type="PROSITE" id="PS50885">
    <property type="entry name" value="HAMP"/>
    <property type="match status" value="1"/>
</dbReference>
<dbReference type="SUPFAM" id="SSF58104">
    <property type="entry name" value="Methyl-accepting chemotaxis protein (MCP) signaling domain"/>
    <property type="match status" value="1"/>
</dbReference>
<evidence type="ECO:0000256" key="9">
    <source>
        <dbReference type="ARBA" id="ARBA00029447"/>
    </source>
</evidence>
<dbReference type="GO" id="GO:0006935">
    <property type="term" value="P:chemotaxis"/>
    <property type="evidence" value="ECO:0007669"/>
    <property type="project" value="UniProtKB-KW"/>
</dbReference>
<evidence type="ECO:0000256" key="2">
    <source>
        <dbReference type="ARBA" id="ARBA00022475"/>
    </source>
</evidence>
<keyword evidence="2" id="KW-1003">Cell membrane</keyword>
<keyword evidence="4" id="KW-0145">Chemotaxis</keyword>
<dbReference type="Pfam" id="PF00015">
    <property type="entry name" value="MCPsignal"/>
    <property type="match status" value="1"/>
</dbReference>
<dbReference type="Proteomes" id="UP000249522">
    <property type="component" value="Unassembled WGS sequence"/>
</dbReference>
<dbReference type="SMART" id="SM00304">
    <property type="entry name" value="HAMP"/>
    <property type="match status" value="1"/>
</dbReference>
<evidence type="ECO:0000313" key="15">
    <source>
        <dbReference type="Proteomes" id="UP000249522"/>
    </source>
</evidence>
<evidence type="ECO:0000256" key="10">
    <source>
        <dbReference type="PROSITE-ProRule" id="PRU00284"/>
    </source>
</evidence>
<dbReference type="EMBL" id="QKRB01000051">
    <property type="protein sequence ID" value="PZD94586.1"/>
    <property type="molecule type" value="Genomic_DNA"/>
</dbReference>
<protein>
    <submittedName>
        <fullName evidence="14">Chemotaxis protein</fullName>
    </submittedName>
</protein>
<dbReference type="Gene3D" id="6.10.340.10">
    <property type="match status" value="1"/>
</dbReference>
<dbReference type="Pfam" id="PF02743">
    <property type="entry name" value="dCache_1"/>
    <property type="match status" value="1"/>
</dbReference>
<dbReference type="PANTHER" id="PTHR32089:SF114">
    <property type="entry name" value="METHYL-ACCEPTING CHEMOTAXIS PROTEIN MCPB"/>
    <property type="match status" value="1"/>
</dbReference>
<dbReference type="InterPro" id="IPR004089">
    <property type="entry name" value="MCPsignal_dom"/>
</dbReference>